<keyword evidence="2" id="KW-0238">DNA-binding</keyword>
<dbReference type="PANTHER" id="PTHR43132">
    <property type="entry name" value="ARSENICAL RESISTANCE OPERON REPRESSOR ARSR-RELATED"/>
    <property type="match status" value="1"/>
</dbReference>
<sequence length="96" mass="10971">MSDKQVIKRSATIFKLLGDESKLSILYLLSKEESNVSTIVEKTGIEQSNVSHHLKTLKDSRLVSSRREGKSVIYFPDDHHVYEIIAQVFAHVKEDE</sequence>
<dbReference type="EMBL" id="BAABDL010000002">
    <property type="protein sequence ID" value="GAA4056851.1"/>
    <property type="molecule type" value="Genomic_DNA"/>
</dbReference>
<reference evidence="6" key="1">
    <citation type="journal article" date="2019" name="Int. J. Syst. Evol. Microbiol.">
        <title>The Global Catalogue of Microorganisms (GCM) 10K type strain sequencing project: providing services to taxonomists for standard genome sequencing and annotation.</title>
        <authorList>
            <consortium name="The Broad Institute Genomics Platform"/>
            <consortium name="The Broad Institute Genome Sequencing Center for Infectious Disease"/>
            <person name="Wu L."/>
            <person name="Ma J."/>
        </authorList>
    </citation>
    <scope>NUCLEOTIDE SEQUENCE [LARGE SCALE GENOMIC DNA]</scope>
    <source>
        <strain evidence="6">JCM 17250</strain>
    </source>
</reference>
<protein>
    <submittedName>
        <fullName evidence="5">Metalloregulator ArsR/SmtB family transcription factor</fullName>
    </submittedName>
</protein>
<dbReference type="PRINTS" id="PR00778">
    <property type="entry name" value="HTHARSR"/>
</dbReference>
<evidence type="ECO:0000313" key="5">
    <source>
        <dbReference type="EMBL" id="GAA4056851.1"/>
    </source>
</evidence>
<evidence type="ECO:0000313" key="6">
    <source>
        <dbReference type="Proteomes" id="UP001501734"/>
    </source>
</evidence>
<accession>A0ABP7V0Q7</accession>
<comment type="caution">
    <text evidence="5">The sequence shown here is derived from an EMBL/GenBank/DDBJ whole genome shotgun (WGS) entry which is preliminary data.</text>
</comment>
<evidence type="ECO:0000256" key="2">
    <source>
        <dbReference type="ARBA" id="ARBA00023125"/>
    </source>
</evidence>
<dbReference type="Gene3D" id="1.10.10.10">
    <property type="entry name" value="Winged helix-like DNA-binding domain superfamily/Winged helix DNA-binding domain"/>
    <property type="match status" value="1"/>
</dbReference>
<dbReference type="InterPro" id="IPR001845">
    <property type="entry name" value="HTH_ArsR_DNA-bd_dom"/>
</dbReference>
<evidence type="ECO:0000259" key="4">
    <source>
        <dbReference type="PROSITE" id="PS50987"/>
    </source>
</evidence>
<dbReference type="RefSeq" id="WP_344909223.1">
    <property type="nucleotide sequence ID" value="NZ_BAABDL010000002.1"/>
</dbReference>
<dbReference type="InterPro" id="IPR036390">
    <property type="entry name" value="WH_DNA-bd_sf"/>
</dbReference>
<evidence type="ECO:0000256" key="1">
    <source>
        <dbReference type="ARBA" id="ARBA00023015"/>
    </source>
</evidence>
<evidence type="ECO:0000256" key="3">
    <source>
        <dbReference type="ARBA" id="ARBA00023163"/>
    </source>
</evidence>
<gene>
    <name evidence="5" type="ORF">GCM10022410_00340</name>
</gene>
<feature type="domain" description="HTH arsR-type" evidence="4">
    <location>
        <begin position="2"/>
        <end position="96"/>
    </location>
</feature>
<keyword evidence="6" id="KW-1185">Reference proteome</keyword>
<dbReference type="PROSITE" id="PS50987">
    <property type="entry name" value="HTH_ARSR_2"/>
    <property type="match status" value="1"/>
</dbReference>
<keyword evidence="3" id="KW-0804">Transcription</keyword>
<dbReference type="SUPFAM" id="SSF46785">
    <property type="entry name" value="Winged helix' DNA-binding domain"/>
    <property type="match status" value="1"/>
</dbReference>
<dbReference type="InterPro" id="IPR011991">
    <property type="entry name" value="ArsR-like_HTH"/>
</dbReference>
<keyword evidence="1" id="KW-0805">Transcription regulation</keyword>
<dbReference type="InterPro" id="IPR036388">
    <property type="entry name" value="WH-like_DNA-bd_sf"/>
</dbReference>
<name>A0ABP7V0Q7_9BACI</name>
<organism evidence="5 6">
    <name type="scientific">Amphibacillus indicireducens</name>
    <dbReference type="NCBI Taxonomy" id="1076330"/>
    <lineage>
        <taxon>Bacteria</taxon>
        <taxon>Bacillati</taxon>
        <taxon>Bacillota</taxon>
        <taxon>Bacilli</taxon>
        <taxon>Bacillales</taxon>
        <taxon>Bacillaceae</taxon>
        <taxon>Amphibacillus</taxon>
    </lineage>
</organism>
<proteinExistence type="predicted"/>
<dbReference type="Proteomes" id="UP001501734">
    <property type="component" value="Unassembled WGS sequence"/>
</dbReference>
<dbReference type="CDD" id="cd00090">
    <property type="entry name" value="HTH_ARSR"/>
    <property type="match status" value="1"/>
</dbReference>
<dbReference type="InterPro" id="IPR051011">
    <property type="entry name" value="Metal_resp_trans_reg"/>
</dbReference>
<dbReference type="SMART" id="SM00418">
    <property type="entry name" value="HTH_ARSR"/>
    <property type="match status" value="1"/>
</dbReference>
<dbReference type="NCBIfam" id="NF033788">
    <property type="entry name" value="HTH_metalloreg"/>
    <property type="match status" value="1"/>
</dbReference>
<dbReference type="Pfam" id="PF01022">
    <property type="entry name" value="HTH_5"/>
    <property type="match status" value="1"/>
</dbReference>
<dbReference type="PANTHER" id="PTHR43132:SF6">
    <property type="entry name" value="HTH-TYPE TRANSCRIPTIONAL REPRESSOR CZRA"/>
    <property type="match status" value="1"/>
</dbReference>